<dbReference type="Pfam" id="PF09486">
    <property type="entry name" value="HrpB7"/>
    <property type="match status" value="1"/>
</dbReference>
<name>A0A3N8RGL2_9BURK</name>
<feature type="coiled-coil region" evidence="1">
    <location>
        <begin position="115"/>
        <end position="156"/>
    </location>
</feature>
<evidence type="ECO:0000256" key="1">
    <source>
        <dbReference type="SAM" id="Coils"/>
    </source>
</evidence>
<dbReference type="Proteomes" id="UP000269271">
    <property type="component" value="Unassembled WGS sequence"/>
</dbReference>
<reference evidence="2 3" key="1">
    <citation type="submission" date="2018-08" db="EMBL/GenBank/DDBJ databases">
        <title>Comparative analysis of Burkholderia isolates from Puerto Rico.</title>
        <authorList>
            <person name="Hall C."/>
            <person name="Sahl J."/>
            <person name="Wagner D."/>
        </authorList>
    </citation>
    <scope>NUCLEOTIDE SEQUENCE [LARGE SCALE GENOMIC DNA]</scope>
    <source>
        <strain evidence="2 3">Bp9001</strain>
    </source>
</reference>
<evidence type="ECO:0000313" key="3">
    <source>
        <dbReference type="Proteomes" id="UP000269271"/>
    </source>
</evidence>
<dbReference type="Gene3D" id="1.10.287.1490">
    <property type="match status" value="1"/>
</dbReference>
<dbReference type="AlphaFoldDB" id="A0A3N8RGL2"/>
<proteinExistence type="predicted"/>
<organism evidence="2 3">
    <name type="scientific">Burkholderia contaminans</name>
    <dbReference type="NCBI Taxonomy" id="488447"/>
    <lineage>
        <taxon>Bacteria</taxon>
        <taxon>Pseudomonadati</taxon>
        <taxon>Pseudomonadota</taxon>
        <taxon>Betaproteobacteria</taxon>
        <taxon>Burkholderiales</taxon>
        <taxon>Burkholderiaceae</taxon>
        <taxon>Burkholderia</taxon>
        <taxon>Burkholderia cepacia complex</taxon>
    </lineage>
</organism>
<dbReference type="InterPro" id="IPR013392">
    <property type="entry name" value="T3SS_HrpB7"/>
</dbReference>
<comment type="caution">
    <text evidence="2">The sequence shown here is derived from an EMBL/GenBank/DDBJ whole genome shotgun (WGS) entry which is preliminary data.</text>
</comment>
<gene>
    <name evidence="2" type="ORF">DF037_06645</name>
</gene>
<sequence>MADANRHRIAALAHANARRTREIDAWRGALAARHDERAGLLARRAAKVAQIDGETRVIDGYQARVAQMTGGSDGFSIDAFNQCVRYIGVVTDRRRAMVAELTQLDGLIQGVDGEIARIQRDIARNTQRIDQCSERITTIRQAIDLAREDAQDEENEEIATSRFIRARAAQG</sequence>
<keyword evidence="1" id="KW-0175">Coiled coil</keyword>
<accession>A0A3N8RGL2</accession>
<evidence type="ECO:0000313" key="2">
    <source>
        <dbReference type="EMBL" id="RQT35005.1"/>
    </source>
</evidence>
<dbReference type="RefSeq" id="WP_124616673.1">
    <property type="nucleotide sequence ID" value="NZ_JAPQZI010000002.1"/>
</dbReference>
<protein>
    <submittedName>
        <fullName evidence="2">Type III secretion protein SctO</fullName>
    </submittedName>
</protein>
<dbReference type="EMBL" id="QTQX01000003">
    <property type="protein sequence ID" value="RQT35005.1"/>
    <property type="molecule type" value="Genomic_DNA"/>
</dbReference>